<reference evidence="2 3" key="1">
    <citation type="submission" date="2020-08" db="EMBL/GenBank/DDBJ databases">
        <title>Description of novel Flavobacterium F-392 isolate.</title>
        <authorList>
            <person name="Saticioglu I.B."/>
            <person name="Duman M."/>
            <person name="Altun S."/>
        </authorList>
    </citation>
    <scope>NUCLEOTIDE SEQUENCE [LARGE SCALE GENOMIC DNA]</scope>
    <source>
        <strain evidence="2 3">F-392</strain>
    </source>
</reference>
<accession>A0A923N1R6</accession>
<dbReference type="RefSeq" id="WP_187020918.1">
    <property type="nucleotide sequence ID" value="NZ_JACRUK010000056.1"/>
</dbReference>
<dbReference type="EMBL" id="JACRUL010000056">
    <property type="protein sequence ID" value="MBC5845836.1"/>
    <property type="molecule type" value="Genomic_DNA"/>
</dbReference>
<dbReference type="Proteomes" id="UP000641454">
    <property type="component" value="Unassembled WGS sequence"/>
</dbReference>
<keyword evidence="3" id="KW-1185">Reference proteome</keyword>
<evidence type="ECO:0000313" key="3">
    <source>
        <dbReference type="Proteomes" id="UP000641454"/>
    </source>
</evidence>
<name>A0A923N1R6_9FLAO</name>
<sequence>MAFEELKENSENIQEQVGKFVDANIEYYKLHSFKIVMKSTTAILKFSLILFAVIMVLFFSSIALALVLGAYFCSFPLGFLTVGGIYVLIAIVLYLIRDKMVERPILEKFSGIFFNE</sequence>
<keyword evidence="1" id="KW-1133">Transmembrane helix</keyword>
<feature type="transmembrane region" description="Helical" evidence="1">
    <location>
        <begin position="46"/>
        <end position="71"/>
    </location>
</feature>
<keyword evidence="1" id="KW-0472">Membrane</keyword>
<evidence type="ECO:0000256" key="1">
    <source>
        <dbReference type="SAM" id="Phobius"/>
    </source>
</evidence>
<organism evidence="2 3">
    <name type="scientific">Flavobacterium muglaense</name>
    <dbReference type="NCBI Taxonomy" id="2764716"/>
    <lineage>
        <taxon>Bacteria</taxon>
        <taxon>Pseudomonadati</taxon>
        <taxon>Bacteroidota</taxon>
        <taxon>Flavobacteriia</taxon>
        <taxon>Flavobacteriales</taxon>
        <taxon>Flavobacteriaceae</taxon>
        <taxon>Flavobacterium</taxon>
    </lineage>
</organism>
<gene>
    <name evidence="2" type="ORF">H8R25_15540</name>
</gene>
<proteinExistence type="predicted"/>
<comment type="caution">
    <text evidence="2">The sequence shown here is derived from an EMBL/GenBank/DDBJ whole genome shotgun (WGS) entry which is preliminary data.</text>
</comment>
<dbReference type="AlphaFoldDB" id="A0A923N1R6"/>
<protein>
    <submittedName>
        <fullName evidence="2">Competence protein</fullName>
    </submittedName>
</protein>
<keyword evidence="1" id="KW-0812">Transmembrane</keyword>
<feature type="transmembrane region" description="Helical" evidence="1">
    <location>
        <begin position="77"/>
        <end position="96"/>
    </location>
</feature>
<evidence type="ECO:0000313" key="2">
    <source>
        <dbReference type="EMBL" id="MBC5845836.1"/>
    </source>
</evidence>